<evidence type="ECO:0000313" key="2">
    <source>
        <dbReference type="Proteomes" id="UP000011518"/>
    </source>
</evidence>
<organism evidence="1 2">
    <name type="scientific">Tupaia chinensis</name>
    <name type="common">Chinese tree shrew</name>
    <name type="synonym">Tupaia belangeri chinensis</name>
    <dbReference type="NCBI Taxonomy" id="246437"/>
    <lineage>
        <taxon>Eukaryota</taxon>
        <taxon>Metazoa</taxon>
        <taxon>Chordata</taxon>
        <taxon>Craniata</taxon>
        <taxon>Vertebrata</taxon>
        <taxon>Euteleostomi</taxon>
        <taxon>Mammalia</taxon>
        <taxon>Eutheria</taxon>
        <taxon>Euarchontoglires</taxon>
        <taxon>Scandentia</taxon>
        <taxon>Tupaiidae</taxon>
        <taxon>Tupaia</taxon>
    </lineage>
</organism>
<gene>
    <name evidence="1" type="ORF">TREES_T100012128</name>
</gene>
<dbReference type="InParanoid" id="L9JZP6"/>
<reference evidence="2" key="2">
    <citation type="journal article" date="2013" name="Nat. Commun.">
        <title>Genome of the Chinese tree shrew.</title>
        <authorList>
            <person name="Fan Y."/>
            <person name="Huang Z.Y."/>
            <person name="Cao C.C."/>
            <person name="Chen C.S."/>
            <person name="Chen Y.X."/>
            <person name="Fan D.D."/>
            <person name="He J."/>
            <person name="Hou H.L."/>
            <person name="Hu L."/>
            <person name="Hu X.T."/>
            <person name="Jiang X.T."/>
            <person name="Lai R."/>
            <person name="Lang Y.S."/>
            <person name="Liang B."/>
            <person name="Liao S.G."/>
            <person name="Mu D."/>
            <person name="Ma Y.Y."/>
            <person name="Niu Y.Y."/>
            <person name="Sun X.Q."/>
            <person name="Xia J.Q."/>
            <person name="Xiao J."/>
            <person name="Xiong Z.Q."/>
            <person name="Xu L."/>
            <person name="Yang L."/>
            <person name="Zhang Y."/>
            <person name="Zhao W."/>
            <person name="Zhao X.D."/>
            <person name="Zheng Y.T."/>
            <person name="Zhou J.M."/>
            <person name="Zhu Y.B."/>
            <person name="Zhang G.J."/>
            <person name="Wang J."/>
            <person name="Yao Y.G."/>
        </authorList>
    </citation>
    <scope>NUCLEOTIDE SEQUENCE [LARGE SCALE GENOMIC DNA]</scope>
</reference>
<dbReference type="Proteomes" id="UP000011518">
    <property type="component" value="Unassembled WGS sequence"/>
</dbReference>
<name>L9JZP6_TUPCH</name>
<reference evidence="2" key="1">
    <citation type="submission" date="2012-07" db="EMBL/GenBank/DDBJ databases">
        <title>Genome of the Chinese tree shrew, a rising model animal genetically related to primates.</title>
        <authorList>
            <person name="Zhang G."/>
            <person name="Fan Y."/>
            <person name="Yao Y."/>
            <person name="Huang Z."/>
        </authorList>
    </citation>
    <scope>NUCLEOTIDE SEQUENCE [LARGE SCALE GENOMIC DNA]</scope>
</reference>
<protein>
    <submittedName>
        <fullName evidence="1">Uncharacterized protein</fullName>
    </submittedName>
</protein>
<dbReference type="EMBL" id="KB320924">
    <property type="protein sequence ID" value="ELW56040.1"/>
    <property type="molecule type" value="Genomic_DNA"/>
</dbReference>
<keyword evidence="2" id="KW-1185">Reference proteome</keyword>
<accession>L9JZP6</accession>
<proteinExistence type="predicted"/>
<sequence length="84" mass="9898">MYMGHMSKKLKSQRKFWKKRIAKEELKFRALADLGGQSAWVVNRPAFWGKERTVTHRPAAPRTYCLSLNRSLATSENKRCWNDE</sequence>
<evidence type="ECO:0000313" key="1">
    <source>
        <dbReference type="EMBL" id="ELW56040.1"/>
    </source>
</evidence>
<dbReference type="AlphaFoldDB" id="L9JZP6"/>